<dbReference type="SMART" id="SM00360">
    <property type="entry name" value="RRM"/>
    <property type="match status" value="3"/>
</dbReference>
<feature type="region of interest" description="Disordered" evidence="4">
    <location>
        <begin position="1"/>
        <end position="71"/>
    </location>
</feature>
<feature type="compositionally biased region" description="Low complexity" evidence="4">
    <location>
        <begin position="49"/>
        <end position="61"/>
    </location>
</feature>
<dbReference type="GO" id="GO:0003729">
    <property type="term" value="F:mRNA binding"/>
    <property type="evidence" value="ECO:0007669"/>
    <property type="project" value="InterPro"/>
</dbReference>
<dbReference type="eggNOG" id="KOG0118">
    <property type="taxonomic scope" value="Eukaryota"/>
</dbReference>
<dbReference type="InterPro" id="IPR035979">
    <property type="entry name" value="RBD_domain_sf"/>
</dbReference>
<dbReference type="VEuPathDB" id="FungiDB:CPAR2_406300"/>
<feature type="domain" description="RRM" evidence="5">
    <location>
        <begin position="178"/>
        <end position="258"/>
    </location>
</feature>
<evidence type="ECO:0000256" key="4">
    <source>
        <dbReference type="SAM" id="MobiDB-lite"/>
    </source>
</evidence>
<dbReference type="CGD" id="CAL0000151295">
    <property type="gene designation" value="CPAR2_406300"/>
</dbReference>
<evidence type="ECO:0000313" key="7">
    <source>
        <dbReference type="EMBL" id="CCE44827.1"/>
    </source>
</evidence>
<reference evidence="9" key="1">
    <citation type="journal article" date="2009" name="Nature">
        <title>Evolution of pathogenicity and sexual reproduction in eight Candida genomes.</title>
        <authorList>
            <person name="Butler G."/>
            <person name="Rasmussen M.D."/>
            <person name="Lin M.F."/>
            <person name="Santos M.A."/>
            <person name="Sakthikumar S."/>
            <person name="Munro C.A."/>
            <person name="Rheinbay E."/>
            <person name="Grabherr M."/>
            <person name="Forche A."/>
            <person name="Reedy J.L."/>
            <person name="Agrafioti I."/>
            <person name="Arnaud M.B."/>
            <person name="Bates S."/>
            <person name="Brown A.J."/>
            <person name="Brunke S."/>
            <person name="Costanzo M.C."/>
            <person name="Fitzpatrick D.A."/>
            <person name="de Groot P.W."/>
            <person name="Harris D."/>
            <person name="Hoyer L.L."/>
            <person name="Hube B."/>
            <person name="Klis F.M."/>
            <person name="Kodira C."/>
            <person name="Lennard N."/>
            <person name="Logue M.E."/>
            <person name="Martin R."/>
            <person name="Neiman A.M."/>
            <person name="Nikolaou E."/>
            <person name="Quail M.A."/>
            <person name="Quinn J."/>
            <person name="Santos M.C."/>
            <person name="Schmitzberger F.F."/>
            <person name="Sherlock G."/>
            <person name="Shah P."/>
            <person name="Silverstein K.A."/>
            <person name="Skrzypek M.S."/>
            <person name="Soll D."/>
            <person name="Staggs R."/>
            <person name="Stansfield I."/>
            <person name="Stumpf M.P."/>
            <person name="Sudbery P.E."/>
            <person name="Srikantha T."/>
            <person name="Zeng Q."/>
            <person name="Berman J."/>
            <person name="Berriman M."/>
            <person name="Heitman J."/>
            <person name="Gow N.A."/>
            <person name="Lorenz M.C."/>
            <person name="Birren B.W."/>
            <person name="Kellis M."/>
            <person name="Cuomo C.A."/>
        </authorList>
    </citation>
    <scope>NUCLEOTIDE SEQUENCE [LARGE SCALE GENOMIC DNA]</scope>
    <source>
        <strain evidence="9">CDC 317 / ATCC MYA-4646</strain>
    </source>
</reference>
<reference evidence="7" key="3">
    <citation type="submission" date="2011-10" db="EMBL/GenBank/DDBJ databases">
        <title>Transcriptional landscape of the pathogenic yeast Candida parapsilosis.</title>
        <authorList>
            <person name="Guida A."/>
            <person name="Lindstaedt C."/>
            <person name="Maguire S.L."/>
            <person name="Ding C."/>
            <person name="Higgins D.G."/>
            <person name="Harris D."/>
            <person name="Berriman M."/>
            <person name="Butler G."/>
        </authorList>
    </citation>
    <scope>NUCLEOTIDE SEQUENCE</scope>
    <source>
        <strain evidence="7">CDC317</strain>
    </source>
</reference>
<feature type="domain" description="RRM" evidence="5">
    <location>
        <begin position="294"/>
        <end position="366"/>
    </location>
</feature>
<reference evidence="8" key="4">
    <citation type="submission" date="2025-05" db="UniProtKB">
        <authorList>
            <consortium name="EnsemblFungi"/>
        </authorList>
    </citation>
    <scope>IDENTIFICATION</scope>
</reference>
<keyword evidence="1" id="KW-0677">Repeat</keyword>
<keyword evidence="2 3" id="KW-0694">RNA-binding</keyword>
<name>G8BJL1_CANPC</name>
<dbReference type="SUPFAM" id="SSF54928">
    <property type="entry name" value="RNA-binding domain, RBD"/>
    <property type="match status" value="2"/>
</dbReference>
<evidence type="ECO:0000256" key="3">
    <source>
        <dbReference type="PROSITE-ProRule" id="PRU00176"/>
    </source>
</evidence>
<organism evidence="7 9">
    <name type="scientific">Candida parapsilosis (strain CDC 317 / ATCC MYA-4646)</name>
    <name type="common">Yeast</name>
    <name type="synonym">Monilia parapsilosis</name>
    <dbReference type="NCBI Taxonomy" id="578454"/>
    <lineage>
        <taxon>Eukaryota</taxon>
        <taxon>Fungi</taxon>
        <taxon>Dikarya</taxon>
        <taxon>Ascomycota</taxon>
        <taxon>Saccharomycotina</taxon>
        <taxon>Pichiomycetes</taxon>
        <taxon>Debaryomycetaceae</taxon>
        <taxon>Candida/Lodderomyces clade</taxon>
        <taxon>Candida</taxon>
    </lineage>
</organism>
<dbReference type="InterPro" id="IPR050825">
    <property type="entry name" value="RBM42_RBP45_47-like"/>
</dbReference>
<protein>
    <recommendedName>
        <fullName evidence="5">RRM domain-containing protein</fullName>
    </recommendedName>
</protein>
<dbReference type="EMBL" id="HE605208">
    <property type="protein sequence ID" value="CCE44827.1"/>
    <property type="molecule type" value="Genomic_DNA"/>
</dbReference>
<evidence type="ECO:0000313" key="8">
    <source>
        <dbReference type="EnsemblFungi" id="CPAR2_406300-T-p1"/>
    </source>
</evidence>
<feature type="domain" description="RRM" evidence="5">
    <location>
        <begin position="79"/>
        <end position="159"/>
    </location>
</feature>
<evidence type="ECO:0000256" key="1">
    <source>
        <dbReference type="ARBA" id="ARBA00022737"/>
    </source>
</evidence>
<accession>A0AAJ8W3K8</accession>
<dbReference type="Gene3D" id="3.30.70.330">
    <property type="match status" value="3"/>
</dbReference>
<feature type="compositionally biased region" description="Low complexity" evidence="4">
    <location>
        <begin position="10"/>
        <end position="34"/>
    </location>
</feature>
<dbReference type="PROSITE" id="PS50102">
    <property type="entry name" value="RRM"/>
    <property type="match status" value="3"/>
</dbReference>
<sequence length="445" mass="50122">MSSHSRYTPNRYNGNGNRNYSSRGQGSTYSSSQSNNVNHNRGFKRKYNSTDSYSSSSSYKSRQNLYQQHSTPKDYENRFQMWMGDLDPSWTEESIYTMWSTLVAPPKSLKIMRDRLNPSKPSYCFVTFGDQEALDWALQRNGQMVPSTQRRFKLSHASARNNNPNVGGGSGRPSTGEFSLFVGDLAQDVSEAALYSKFNLKYPNEIKSARVVIDQNSKLGKGFGFVKFFHSATMERALKEMQGVMLGSKAIRVGIAAGSETTQTNHAQSKPDLKKLAVAQNQPELNADTDERNTNITISGLSSNFTARELELVFLSFGDLIYCKLSRDLQKGYVKFVSRNAAELAMTQLSDTVLHNCRLELTWGSSTKTGDDAFKYEPEIEGVYERDEKPLLLYVSSEYPHKNLGSQTSDELNAYVNGWDGCEGMSTQQVNEFYLKNKLAREHLV</sequence>
<dbReference type="Proteomes" id="UP000005221">
    <property type="component" value="Chromosome 4"/>
</dbReference>
<dbReference type="GO" id="GO:0005829">
    <property type="term" value="C:cytosol"/>
    <property type="evidence" value="ECO:0007669"/>
    <property type="project" value="TreeGrafter"/>
</dbReference>
<dbReference type="PANTHER" id="PTHR47640">
    <property type="entry name" value="TRNA SELENOCYSTEINE 1-ASSOCIATED PROTEIN 1-RELATED-RELATED"/>
    <property type="match status" value="1"/>
</dbReference>
<dbReference type="InterPro" id="IPR012677">
    <property type="entry name" value="Nucleotide-bd_a/b_plait_sf"/>
</dbReference>
<reference evidence="9" key="2">
    <citation type="journal article" date="2011" name="BMC Genomics">
        <title>Using RNA-seq to determine the transcriptional landscape and the hypoxic response of the pathogenic yeast Candida parapsilosis.</title>
        <authorList>
            <person name="Guida A."/>
            <person name="Lindstaedt C."/>
            <person name="Maguire S.L."/>
            <person name="Ding C."/>
            <person name="Higgins D.G."/>
            <person name="Corton N.J."/>
            <person name="Berriman M."/>
            <person name="Butler G."/>
        </authorList>
    </citation>
    <scope>GENOME REANNOTATION</scope>
    <source>
        <strain evidence="9">CDC 317 / ATCC MYA-4646</strain>
    </source>
</reference>
<dbReference type="EnsemblFungi" id="CPAR2_406300-T">
    <property type="protein sequence ID" value="CPAR2_406300-T-p1"/>
    <property type="gene ID" value="CPAR2_406300"/>
</dbReference>
<dbReference type="PANTHER" id="PTHR47640:SF10">
    <property type="entry name" value="TRNA SELENOCYSTEINE 1-ASSOCIATED PROTEIN 1-RELATED"/>
    <property type="match status" value="1"/>
</dbReference>
<gene>
    <name evidence="6 7" type="ordered locus">CPAR2_406300</name>
</gene>
<evidence type="ECO:0000313" key="9">
    <source>
        <dbReference type="Proteomes" id="UP000005221"/>
    </source>
</evidence>
<dbReference type="AlphaFoldDB" id="G8BJL1"/>
<dbReference type="InterPro" id="IPR000504">
    <property type="entry name" value="RRM_dom"/>
</dbReference>
<accession>G8BJL1</accession>
<keyword evidence="9" id="KW-1185">Reference proteome</keyword>
<dbReference type="STRING" id="578454.G8BJL1"/>
<evidence type="ECO:0000259" key="5">
    <source>
        <dbReference type="PROSITE" id="PS50102"/>
    </source>
</evidence>
<evidence type="ECO:0000313" key="6">
    <source>
        <dbReference type="CGD" id="CAL0000151295"/>
    </source>
</evidence>
<dbReference type="GO" id="GO:0006376">
    <property type="term" value="P:mRNA splice site recognition"/>
    <property type="evidence" value="ECO:0007669"/>
    <property type="project" value="TreeGrafter"/>
</dbReference>
<dbReference type="Pfam" id="PF00076">
    <property type="entry name" value="RRM_1"/>
    <property type="match status" value="3"/>
</dbReference>
<evidence type="ECO:0000256" key="2">
    <source>
        <dbReference type="ARBA" id="ARBA00022884"/>
    </source>
</evidence>
<proteinExistence type="predicted"/>